<keyword evidence="1" id="KW-0812">Transmembrane</keyword>
<evidence type="ECO:0000256" key="1">
    <source>
        <dbReference type="SAM" id="Phobius"/>
    </source>
</evidence>
<keyword evidence="1" id="KW-1133">Transmembrane helix</keyword>
<evidence type="ECO:0000313" key="2">
    <source>
        <dbReference type="EMBL" id="XBO70516.1"/>
    </source>
</evidence>
<accession>A0AAU7KG64</accession>
<dbReference type="AlphaFoldDB" id="A0AAU7KG64"/>
<keyword evidence="1" id="KW-0472">Membrane</keyword>
<proteinExistence type="predicted"/>
<sequence length="59" mass="6543">MSSPPARGATRRGPPSRRRRLTFNWVTFDRWLDRIVILAVVTAVTVGIVALALSLLVDP</sequence>
<reference evidence="2" key="1">
    <citation type="submission" date="2022-06" db="EMBL/GenBank/DDBJ databases">
        <title>A novel DMS-producing enzyme.</title>
        <authorList>
            <person name="Zhang Y."/>
        </authorList>
    </citation>
    <scope>NUCLEOTIDE SEQUENCE</scope>
    <source>
        <strain evidence="2">RT37</strain>
    </source>
</reference>
<organism evidence="2">
    <name type="scientific">Halomonas sp. RT37</name>
    <dbReference type="NCBI Taxonomy" id="2950872"/>
    <lineage>
        <taxon>Bacteria</taxon>
        <taxon>Pseudomonadati</taxon>
        <taxon>Pseudomonadota</taxon>
        <taxon>Gammaproteobacteria</taxon>
        <taxon>Oceanospirillales</taxon>
        <taxon>Halomonadaceae</taxon>
        <taxon>Halomonas</taxon>
    </lineage>
</organism>
<dbReference type="EMBL" id="CP098827">
    <property type="protein sequence ID" value="XBO70516.1"/>
    <property type="molecule type" value="Genomic_DNA"/>
</dbReference>
<name>A0AAU7KG64_9GAMM</name>
<gene>
    <name evidence="2" type="ORF">NFG58_18185</name>
</gene>
<protein>
    <submittedName>
        <fullName evidence="2">Uncharacterized protein</fullName>
    </submittedName>
</protein>
<feature type="transmembrane region" description="Helical" evidence="1">
    <location>
        <begin position="35"/>
        <end position="57"/>
    </location>
</feature>
<dbReference type="RefSeq" id="WP_045991250.1">
    <property type="nucleotide sequence ID" value="NZ_CP098827.1"/>
</dbReference>